<dbReference type="AlphaFoldDB" id="A0A438HZM1"/>
<dbReference type="SUPFAM" id="SSF56219">
    <property type="entry name" value="DNase I-like"/>
    <property type="match status" value="1"/>
</dbReference>
<evidence type="ECO:0000256" key="1">
    <source>
        <dbReference type="SAM" id="MobiDB-lite"/>
    </source>
</evidence>
<dbReference type="Proteomes" id="UP000288805">
    <property type="component" value="Unassembled WGS sequence"/>
</dbReference>
<feature type="region of interest" description="Disordered" evidence="1">
    <location>
        <begin position="1"/>
        <end position="22"/>
    </location>
</feature>
<name>A0A438HZM1_VITVI</name>
<evidence type="ECO:0000313" key="3">
    <source>
        <dbReference type="EMBL" id="RVW89919.1"/>
    </source>
</evidence>
<dbReference type="Pfam" id="PF03372">
    <property type="entry name" value="Exo_endo_phos"/>
    <property type="match status" value="1"/>
</dbReference>
<dbReference type="Gene3D" id="3.60.10.10">
    <property type="entry name" value="Endonuclease/exonuclease/phosphatase"/>
    <property type="match status" value="1"/>
</dbReference>
<accession>A0A438HZM1</accession>
<dbReference type="GO" id="GO:0003824">
    <property type="term" value="F:catalytic activity"/>
    <property type="evidence" value="ECO:0007669"/>
    <property type="project" value="InterPro"/>
</dbReference>
<comment type="caution">
    <text evidence="3">The sequence shown here is derived from an EMBL/GenBank/DDBJ whole genome shotgun (WGS) entry which is preliminary data.</text>
</comment>
<dbReference type="EMBL" id="QGNW01000159">
    <property type="protein sequence ID" value="RVW89919.1"/>
    <property type="molecule type" value="Genomic_DNA"/>
</dbReference>
<dbReference type="InterPro" id="IPR043502">
    <property type="entry name" value="DNA/RNA_pol_sf"/>
</dbReference>
<protein>
    <submittedName>
        <fullName evidence="3">Transposon TX1 uncharacterized 149 kDa protein</fullName>
    </submittedName>
</protein>
<organism evidence="3 4">
    <name type="scientific">Vitis vinifera</name>
    <name type="common">Grape</name>
    <dbReference type="NCBI Taxonomy" id="29760"/>
    <lineage>
        <taxon>Eukaryota</taxon>
        <taxon>Viridiplantae</taxon>
        <taxon>Streptophyta</taxon>
        <taxon>Embryophyta</taxon>
        <taxon>Tracheophyta</taxon>
        <taxon>Spermatophyta</taxon>
        <taxon>Magnoliopsida</taxon>
        <taxon>eudicotyledons</taxon>
        <taxon>Gunneridae</taxon>
        <taxon>Pentapetalae</taxon>
        <taxon>rosids</taxon>
        <taxon>Vitales</taxon>
        <taxon>Vitaceae</taxon>
        <taxon>Viteae</taxon>
        <taxon>Vitis</taxon>
    </lineage>
</organism>
<dbReference type="PANTHER" id="PTHR33116">
    <property type="entry name" value="REVERSE TRANSCRIPTASE ZINC-BINDING DOMAIN-CONTAINING PROTEIN-RELATED-RELATED"/>
    <property type="match status" value="1"/>
</dbReference>
<dbReference type="InterPro" id="IPR005135">
    <property type="entry name" value="Endo/exonuclease/phosphatase"/>
</dbReference>
<dbReference type="PROSITE" id="PS50878">
    <property type="entry name" value="RT_POL"/>
    <property type="match status" value="1"/>
</dbReference>
<evidence type="ECO:0000313" key="4">
    <source>
        <dbReference type="Proteomes" id="UP000288805"/>
    </source>
</evidence>
<dbReference type="SUPFAM" id="SSF56672">
    <property type="entry name" value="DNA/RNA polymerases"/>
    <property type="match status" value="1"/>
</dbReference>
<dbReference type="Pfam" id="PF13966">
    <property type="entry name" value="zf-RVT"/>
    <property type="match status" value="1"/>
</dbReference>
<dbReference type="InterPro" id="IPR026960">
    <property type="entry name" value="RVT-Znf"/>
</dbReference>
<reference evidence="3 4" key="1">
    <citation type="journal article" date="2018" name="PLoS Genet.">
        <title>Population sequencing reveals clonal diversity and ancestral inbreeding in the grapevine cultivar Chardonnay.</title>
        <authorList>
            <person name="Roach M.J."/>
            <person name="Johnson D.L."/>
            <person name="Bohlmann J."/>
            <person name="van Vuuren H.J."/>
            <person name="Jones S.J."/>
            <person name="Pretorius I.S."/>
            <person name="Schmidt S.A."/>
            <person name="Borneman A.R."/>
        </authorList>
    </citation>
    <scope>NUCLEOTIDE SEQUENCE [LARGE SCALE GENOMIC DNA]</scope>
    <source>
        <strain evidence="4">cv. Chardonnay</strain>
        <tissue evidence="3">Leaf</tissue>
    </source>
</reference>
<dbReference type="PANTHER" id="PTHR33116:SF85">
    <property type="entry name" value="REVERSE TRANSCRIPTASE ZINC-BINDING DOMAIN-CONTAINING PROTEIN"/>
    <property type="match status" value="1"/>
</dbReference>
<dbReference type="CDD" id="cd01650">
    <property type="entry name" value="RT_nLTR_like"/>
    <property type="match status" value="1"/>
</dbReference>
<evidence type="ECO:0000259" key="2">
    <source>
        <dbReference type="PROSITE" id="PS50878"/>
    </source>
</evidence>
<dbReference type="InterPro" id="IPR036691">
    <property type="entry name" value="Endo/exonu/phosph_ase_sf"/>
</dbReference>
<dbReference type="Pfam" id="PF00078">
    <property type="entry name" value="RVT_1"/>
    <property type="match status" value="1"/>
</dbReference>
<gene>
    <name evidence="3" type="primary">YTX2_356</name>
    <name evidence="3" type="ORF">CK203_036555</name>
</gene>
<dbReference type="InterPro" id="IPR000477">
    <property type="entry name" value="RT_dom"/>
</dbReference>
<proteinExistence type="predicted"/>
<sequence>MVQSHGIIDSGAPKAHRSQHLRSNRKKLGIGRNLGWVSLDARDSAGGVLVMWDKKVLEGLEAEVFSGLYGPCNGKERREMWEELAAVKGLWGDPWCIAGDFNAVRFPVEKSNGKQMSTMMRDFSGFIEEFELVDPPLGGGTFTWSGGEGGSLKARLDRFLFSGDWEERMLGAMQVLLPRPVSDHWPILLDCGGMRTGKSPFRFENMWLRVEGFMDKVKDWWQSYSFRGKPSFVLAKKLQALKYDLKRWNKEAFGNVTARKDAALEDLNSWDRLERCGPLSEEDRHSQWIARDEFSHCAILEEISWRQKSRALWLKEGDSNTKFFHRMANARRRGNFISNLTVRGVRLSKEEELREGIGSYFKSLFEEPRVRRPDVESSLFKTLDALDNETLEGHFSEEEVYKAISELGGDKALGPDGFTLAFWKSCWPIVGGEVMQVFEEFHVQNNVFRSHNATFLVFIPKKGGASDVQDFRPISLLGSLYKIIAKVLANRLKRVMGKLVSYSQNAFVEGRQILDAVLVANEAIDSRKRSASAGLVCKLDIEKAYDHVNWKFLLSVLEKMGFGPKWRSWILFCISTVRMAVLVNGTPTKFFSTYRGLRQGDPLSPYLFVLIMEAFSSLISKAEEKGFIRGFRVMGRNGEGTSVSHLLFADDTLLFCEDNRNQLVFWNWGVEDVDRVAAVFGCKVGNLPTTYLGLPLRAPHNSCRVWDGVEERFKRKLATWKKQYLPKGGRLTLIKSTLSNLPIYFMSLFVLPRKVRIRLEKIQREFLWGDVEGRRRIHLVRWTAICKDKKYGGLGLRHLKEFNHALLGKWLWRFSLERESFWRKVIVGKFGEGEGGWTTREVRESYGMSLWKDIRKGWEEFFLKTSICIGNGRCTRFWWDYWAGESKLKELFPLLFGIASHNSALVADLWGRQGDGGGGWEVHFRRPFHDWELGEVSRFLSHISAIKVQEGEDSLIWKIERKGKFSVKSYYRSLKVENNPLFPAKEVWGSRAPLRTRFFAWEAMWGKISTVDMLMRRGWSMVNRCVLCKENEESTDHILIHCGKTRELWTVVLSSFGVVWVFPNSVRNLLLEWKIKGLEKKMSVVWKMVPICLFWCIWGERNRRMFQEKEKSDMSLKNLFLRALLEWSQQFMDVDFFSFMNLLGG</sequence>
<feature type="domain" description="Reverse transcriptase" evidence="2">
    <location>
        <begin position="440"/>
        <end position="711"/>
    </location>
</feature>